<gene>
    <name evidence="1" type="ORF">CTOB1V02_LOCUS12272</name>
</gene>
<protein>
    <submittedName>
        <fullName evidence="1">Uncharacterized protein</fullName>
    </submittedName>
</protein>
<organism evidence="1">
    <name type="scientific">Cyprideis torosa</name>
    <dbReference type="NCBI Taxonomy" id="163714"/>
    <lineage>
        <taxon>Eukaryota</taxon>
        <taxon>Metazoa</taxon>
        <taxon>Ecdysozoa</taxon>
        <taxon>Arthropoda</taxon>
        <taxon>Crustacea</taxon>
        <taxon>Oligostraca</taxon>
        <taxon>Ostracoda</taxon>
        <taxon>Podocopa</taxon>
        <taxon>Podocopida</taxon>
        <taxon>Cytherocopina</taxon>
        <taxon>Cytheroidea</taxon>
        <taxon>Cytherideidae</taxon>
        <taxon>Cyprideis</taxon>
    </lineage>
</organism>
<sequence length="138" mass="14959">MTQLNGAPPMEIKVKGPDTFTIGDTTSFHPYVTGGVVVLVKMPSVSKSSGGSGNCDQFIVQTRFVCQFNVEGRVKSVSASLIGDMVYCDEEQFDYNSPAPNITASFAVIWGSSKTLDNPHNIQVLIYRCRLMANNCGL</sequence>
<dbReference type="InterPro" id="IPR041362">
    <property type="entry name" value="TIG2_plexin"/>
</dbReference>
<dbReference type="Pfam" id="PF18020">
    <property type="entry name" value="TIG_2"/>
    <property type="match status" value="1"/>
</dbReference>
<accession>A0A7R8WSW9</accession>
<proteinExistence type="predicted"/>
<name>A0A7R8WSW9_9CRUS</name>
<dbReference type="OrthoDB" id="7353484at2759"/>
<dbReference type="InterPro" id="IPR042302">
    <property type="entry name" value="E1_FCCH_sf"/>
</dbReference>
<reference evidence="1" key="1">
    <citation type="submission" date="2020-11" db="EMBL/GenBank/DDBJ databases">
        <authorList>
            <person name="Tran Van P."/>
        </authorList>
    </citation>
    <scope>NUCLEOTIDE SEQUENCE</scope>
</reference>
<dbReference type="Pfam" id="PF16190">
    <property type="entry name" value="E1_FCCH"/>
    <property type="match status" value="1"/>
</dbReference>
<dbReference type="EMBL" id="OB668757">
    <property type="protein sequence ID" value="CAD7234456.1"/>
    <property type="molecule type" value="Genomic_DNA"/>
</dbReference>
<dbReference type="Gene3D" id="2.40.30.180">
    <property type="entry name" value="Ubiquitin-activating enzyme E1, FCCH domain"/>
    <property type="match status" value="1"/>
</dbReference>
<dbReference type="AlphaFoldDB" id="A0A7R8WSW9"/>
<dbReference type="InterPro" id="IPR032418">
    <property type="entry name" value="E1_FCCH"/>
</dbReference>
<evidence type="ECO:0000313" key="1">
    <source>
        <dbReference type="EMBL" id="CAD7234456.1"/>
    </source>
</evidence>